<dbReference type="Proteomes" id="UP000774617">
    <property type="component" value="Unassembled WGS sequence"/>
</dbReference>
<feature type="compositionally biased region" description="Polar residues" evidence="1">
    <location>
        <begin position="845"/>
        <end position="859"/>
    </location>
</feature>
<keyword evidence="4" id="KW-1185">Reference proteome</keyword>
<feature type="compositionally biased region" description="Polar residues" evidence="1">
    <location>
        <begin position="870"/>
        <end position="898"/>
    </location>
</feature>
<dbReference type="EMBL" id="JAGTJR010000005">
    <property type="protein sequence ID" value="KAH7060774.1"/>
    <property type="molecule type" value="Genomic_DNA"/>
</dbReference>
<feature type="region of interest" description="Disordered" evidence="1">
    <location>
        <begin position="382"/>
        <end position="413"/>
    </location>
</feature>
<organism evidence="3 4">
    <name type="scientific">Macrophomina phaseolina</name>
    <dbReference type="NCBI Taxonomy" id="35725"/>
    <lineage>
        <taxon>Eukaryota</taxon>
        <taxon>Fungi</taxon>
        <taxon>Dikarya</taxon>
        <taxon>Ascomycota</taxon>
        <taxon>Pezizomycotina</taxon>
        <taxon>Dothideomycetes</taxon>
        <taxon>Dothideomycetes incertae sedis</taxon>
        <taxon>Botryosphaeriales</taxon>
        <taxon>Botryosphaeriaceae</taxon>
        <taxon>Macrophomina</taxon>
    </lineage>
</organism>
<feature type="domain" description="DUF7918" evidence="2">
    <location>
        <begin position="149"/>
        <end position="292"/>
    </location>
</feature>
<evidence type="ECO:0000313" key="3">
    <source>
        <dbReference type="EMBL" id="KAH7060774.1"/>
    </source>
</evidence>
<feature type="region of interest" description="Disordered" evidence="1">
    <location>
        <begin position="1214"/>
        <end position="1296"/>
    </location>
</feature>
<proteinExistence type="predicted"/>
<feature type="compositionally biased region" description="Low complexity" evidence="1">
    <location>
        <begin position="939"/>
        <end position="948"/>
    </location>
</feature>
<feature type="region of interest" description="Disordered" evidence="1">
    <location>
        <begin position="325"/>
        <end position="363"/>
    </location>
</feature>
<feature type="compositionally biased region" description="Low complexity" evidence="1">
    <location>
        <begin position="759"/>
        <end position="771"/>
    </location>
</feature>
<feature type="compositionally biased region" description="Polar residues" evidence="1">
    <location>
        <begin position="664"/>
        <end position="695"/>
    </location>
</feature>
<feature type="region of interest" description="Disordered" evidence="1">
    <location>
        <begin position="74"/>
        <end position="98"/>
    </location>
</feature>
<dbReference type="Pfam" id="PF25534">
    <property type="entry name" value="DUF7918"/>
    <property type="match status" value="1"/>
</dbReference>
<feature type="region of interest" description="Disordered" evidence="1">
    <location>
        <begin position="262"/>
        <end position="283"/>
    </location>
</feature>
<evidence type="ECO:0000256" key="1">
    <source>
        <dbReference type="SAM" id="MobiDB-lite"/>
    </source>
</evidence>
<evidence type="ECO:0000313" key="4">
    <source>
        <dbReference type="Proteomes" id="UP000774617"/>
    </source>
</evidence>
<feature type="compositionally biased region" description="Basic and acidic residues" evidence="1">
    <location>
        <begin position="325"/>
        <end position="343"/>
    </location>
</feature>
<sequence length="1296" mass="141513">MPNGIRGLSVTCVFQLMREGGNSLLVLPVSCLLARHESLFSLCPRACPFLPACTQYFTFPLSFSLFHTPTSGQEPHQTKLISRPSAHTRRASGATEQSLTVPRYEMPTLKQLTCQVERETSPEPLKEYSTNYGDGVVETFLAIPDAPAAFTIHLTSSGYIAPGLAMFVYIDGVYQCNRNRKGLVAPDDTVPPDFYEVDFRVRQKEEPIGSGRFLSRPWRFEDLNIATADNAPNVDDAILGNLGTIEVVVLRCQGAPVAPEPVISTQRTEPESKTGRDAKKGKRLAIKVKADRAGFMPTLPFGGLDGEDDDEPDLNFAAAFDGASDRRYPNYDGHHHDELDNRASRSHRRRYSRASPSPPPPQLTHLLADYLRRQAVGLDAAFRARSGQRDRSASYYKQYRPNGREDSGRRRIRVEGNIQPNNELGELGERFRQHNHQNPHTHRNPMEAYSDDVDESSTELEMTRRSRSFGDYLGSLLHSGIDSDTLPSRRVIHQETPAYNSKHHPNRYPSYRRDQVDPSLASSNCPPESKYNPRYAPEVRSTPIRPLYTRYDHEKNSKMPGAWTGLDPFQAAASPKLNVFATGFVDQEQASDHSHHWSPDSDGNFKANGSASKDQGTNWNADAGGDDAQNSSWGPRTDNTDQSQSWQADKNETGGDWRIGGDDNNGQESSWGPDNGNFGVSNDQSGGDTFQNWKNPNDVGDPAWGGSNAQAWGESVGAQQGLENGQNPRESENTEQNDGTASEEAGDAQHSAGNGGGNAARNSGGASWGWGLQDNSTTNVAGDSNLVGSTNANAESSKTQLNDDISNNQNTQDSEWDNDASNAQNISNSEWNNDVSKIPDVGNWDKTSNDATQQATSGGAVSKDAGKWNSVENTAQQKDNSWNTTPNNTSHQTASVEANSAEKAAQGESHWTSSLNNVAQDSGGNWNIPAQTQPIKAGSKASSHSSSSFMHQPRVPELPYIKAYWSNINRPSIGTPHELRSDADLPVDAGSVCAPSETPYVVLESTAREKKVKQYVHAGKGRNYTHITRRPQYLDSMEAPYAVFRFKYRSKEMLGQILGKRGKEQIAKDFKQEQEQEMKRRLSELSKKELIARLVSVEANRSRNGSVRSRSKTVKSEKSVVQEWAAGVAAATASVQGGHSDSPDTCSRCKQNLVGEFWHCDVCSDFNICCLCASRGCRCERSHKLAKWKQGQDIIAGEPAPGITGEKLSENFRCTGSGSSKNGNGQPSEPQMSWNGEQAATGGDSGAQGDDWDDYNAVESAVSGGTDTHAAPAEAGNGGWHDSGAGANGDSGNGRW</sequence>
<feature type="compositionally biased region" description="Polar residues" evidence="1">
    <location>
        <begin position="717"/>
        <end position="740"/>
    </location>
</feature>
<accession>A0ABQ8GM82</accession>
<protein>
    <recommendedName>
        <fullName evidence="2">DUF7918 domain-containing protein</fullName>
    </recommendedName>
</protein>
<feature type="compositionally biased region" description="Gly residues" evidence="1">
    <location>
        <begin position="1276"/>
        <end position="1296"/>
    </location>
</feature>
<dbReference type="InterPro" id="IPR057678">
    <property type="entry name" value="DUF7918"/>
</dbReference>
<feature type="compositionally biased region" description="Basic and acidic residues" evidence="1">
    <location>
        <begin position="590"/>
        <end position="599"/>
    </location>
</feature>
<evidence type="ECO:0000259" key="2">
    <source>
        <dbReference type="Pfam" id="PF25534"/>
    </source>
</evidence>
<name>A0ABQ8GM82_9PEZI</name>
<feature type="compositionally biased region" description="Basic and acidic residues" evidence="1">
    <location>
        <begin position="268"/>
        <end position="278"/>
    </location>
</feature>
<feature type="region of interest" description="Disordered" evidence="1">
    <location>
        <begin position="514"/>
        <end position="536"/>
    </location>
</feature>
<feature type="compositionally biased region" description="Polar residues" evidence="1">
    <location>
        <begin position="773"/>
        <end position="835"/>
    </location>
</feature>
<reference evidence="3 4" key="1">
    <citation type="journal article" date="2021" name="Nat. Commun.">
        <title>Genetic determinants of endophytism in the Arabidopsis root mycobiome.</title>
        <authorList>
            <person name="Mesny F."/>
            <person name="Miyauchi S."/>
            <person name="Thiergart T."/>
            <person name="Pickel B."/>
            <person name="Atanasova L."/>
            <person name="Karlsson M."/>
            <person name="Huettel B."/>
            <person name="Barry K.W."/>
            <person name="Haridas S."/>
            <person name="Chen C."/>
            <person name="Bauer D."/>
            <person name="Andreopoulos W."/>
            <person name="Pangilinan J."/>
            <person name="LaButti K."/>
            <person name="Riley R."/>
            <person name="Lipzen A."/>
            <person name="Clum A."/>
            <person name="Drula E."/>
            <person name="Henrissat B."/>
            <person name="Kohler A."/>
            <person name="Grigoriev I.V."/>
            <person name="Martin F.M."/>
            <person name="Hacquard S."/>
        </authorList>
    </citation>
    <scope>NUCLEOTIDE SEQUENCE [LARGE SCALE GENOMIC DNA]</scope>
    <source>
        <strain evidence="3 4">MPI-SDFR-AT-0080</strain>
    </source>
</reference>
<comment type="caution">
    <text evidence="3">The sequence shown here is derived from an EMBL/GenBank/DDBJ whole genome shotgun (WGS) entry which is preliminary data.</text>
</comment>
<feature type="compositionally biased region" description="Basic and acidic residues" evidence="1">
    <location>
        <begin position="649"/>
        <end position="661"/>
    </location>
</feature>
<gene>
    <name evidence="3" type="ORF">B0J12DRAFT_343553</name>
</gene>
<feature type="compositionally biased region" description="Polar residues" evidence="1">
    <location>
        <begin position="909"/>
        <end position="934"/>
    </location>
</feature>
<feature type="region of interest" description="Disordered" evidence="1">
    <location>
        <begin position="587"/>
        <end position="950"/>
    </location>
</feature>
<feature type="compositionally biased region" description="Polar residues" evidence="1">
    <location>
        <begin position="607"/>
        <end position="620"/>
    </location>
</feature>
<feature type="compositionally biased region" description="Polar residues" evidence="1">
    <location>
        <begin position="1214"/>
        <end position="1238"/>
    </location>
</feature>